<dbReference type="GeneID" id="36568348"/>
<feature type="region of interest" description="Disordered" evidence="1">
    <location>
        <begin position="198"/>
        <end position="228"/>
    </location>
</feature>
<protein>
    <submittedName>
        <fullName evidence="2">Uncharacterized protein</fullName>
    </submittedName>
</protein>
<evidence type="ECO:0000313" key="3">
    <source>
        <dbReference type="Proteomes" id="UP000241107"/>
    </source>
</evidence>
<feature type="compositionally biased region" description="Basic and acidic residues" evidence="1">
    <location>
        <begin position="198"/>
        <end position="218"/>
    </location>
</feature>
<dbReference type="EMBL" id="PYFQ01000020">
    <property type="protein sequence ID" value="PSK34601.1"/>
    <property type="molecule type" value="Genomic_DNA"/>
</dbReference>
<evidence type="ECO:0000256" key="1">
    <source>
        <dbReference type="SAM" id="MobiDB-lite"/>
    </source>
</evidence>
<keyword evidence="3" id="KW-1185">Reference proteome</keyword>
<dbReference type="Proteomes" id="UP000241107">
    <property type="component" value="Unassembled WGS sequence"/>
</dbReference>
<gene>
    <name evidence="2" type="ORF">C7M61_004961</name>
</gene>
<dbReference type="VEuPathDB" id="FungiDB:C7M61_004961"/>
<feature type="compositionally biased region" description="Polar residues" evidence="1">
    <location>
        <begin position="281"/>
        <end position="299"/>
    </location>
</feature>
<evidence type="ECO:0000313" key="2">
    <source>
        <dbReference type="EMBL" id="PSK34601.1"/>
    </source>
</evidence>
<organism evidence="2 3">
    <name type="scientific">Candidozyma pseudohaemuli</name>
    <dbReference type="NCBI Taxonomy" id="418784"/>
    <lineage>
        <taxon>Eukaryota</taxon>
        <taxon>Fungi</taxon>
        <taxon>Dikarya</taxon>
        <taxon>Ascomycota</taxon>
        <taxon>Saccharomycotina</taxon>
        <taxon>Pichiomycetes</taxon>
        <taxon>Metschnikowiaceae</taxon>
        <taxon>Candidozyma</taxon>
    </lineage>
</organism>
<dbReference type="AlphaFoldDB" id="A0A2P7YF62"/>
<reference evidence="2 3" key="1">
    <citation type="submission" date="2018-03" db="EMBL/GenBank/DDBJ databases">
        <title>Candida pseudohaemulonii genome assembly and annotation.</title>
        <authorList>
            <person name="Munoz J.F."/>
            <person name="Gade L.G."/>
            <person name="Chow N.A."/>
            <person name="Litvintseva A.P."/>
            <person name="Loparev V.N."/>
            <person name="Cuomo C.A."/>
        </authorList>
    </citation>
    <scope>NUCLEOTIDE SEQUENCE [LARGE SCALE GENOMIC DNA]</scope>
    <source>
        <strain evidence="2 3">B12108</strain>
    </source>
</reference>
<sequence length="313" mass="34982">MVKRTAPKAAMSAQNPAISVIKPPRYKEPNEKVAPLGFASSVINGNTVEGGLRSLTYKSIFALQLVDNYSTMKGCIVGEDRDLLRISEKDWINDETINRLRKEVDELNSQKGTRNEDNDEKISLFNLRLDDELNQKKEVTSQYSEELKQYYTVLFPDTNISFNNELYRISRSVKLPVDVKKMQDVPGFDSSIYAVKAEERKREEEEQRRKEEEQRVLEESANEAAMEVDAEEPLDDFSEAYVDDLPPDLSTSLGGELPADVAMDIPLGNDGFGNVSLNMSAASGSPGFNDQTYSQSPGYNGTPGYGDSMGPQY</sequence>
<dbReference type="RefSeq" id="XP_024711491.1">
    <property type="nucleotide sequence ID" value="XM_024860273.1"/>
</dbReference>
<name>A0A2P7YF62_9ASCO</name>
<proteinExistence type="predicted"/>
<accession>A0A2P7YF62</accession>
<feature type="region of interest" description="Disordered" evidence="1">
    <location>
        <begin position="281"/>
        <end position="313"/>
    </location>
</feature>
<dbReference type="OrthoDB" id="4095746at2759"/>
<comment type="caution">
    <text evidence="2">The sequence shown here is derived from an EMBL/GenBank/DDBJ whole genome shotgun (WGS) entry which is preliminary data.</text>
</comment>